<sequence length="344" mass="40539">MKKTLLETKLSFWEQINKSSRKIEKLFHSEQSSQAYEEISKIISKHFPDIFFNISYISKSKEITIAFSPEGEKTKQIIIEYILEEADIPKDWKFYGFKQPSNLEGNAIRMFDISFDSESFMINYQLNDSKSKLNILVFHPEFMKISTEKQRHLSIILIEEILGEALSELFIETIESSEKNLNNSKKYGQFLKEFQLLAQKNNWDLNRNPNDEWSGYSIKEEKVNKKQNYESREDIYVGITRNFNLVDEEIEFYPGTKYIYIKMEIGKLPLESLVNTREKIEDTLLSELKKKKAGDLVGGATGKFFFYSDFLIFDESNAIKIINNILKTKFPEIKYEIHEFRQSK</sequence>
<comment type="caution">
    <text evidence="1">The sequence shown here is derived from an EMBL/GenBank/DDBJ whole genome shotgun (WGS) entry which is preliminary data.</text>
</comment>
<keyword evidence="2" id="KW-1185">Reference proteome</keyword>
<reference evidence="1 2" key="1">
    <citation type="submission" date="2022-06" db="EMBL/GenBank/DDBJ databases">
        <title>Leptospira isolates from biofilms formed at urban environments.</title>
        <authorList>
            <person name="Ribeiro P.S."/>
            <person name="Sousa T."/>
            <person name="Carvalho N."/>
            <person name="Aburjaile F."/>
            <person name="Neves F."/>
            <person name="Oliveira D."/>
            <person name="Blanco L."/>
            <person name="Lima J."/>
            <person name="Costa F."/>
            <person name="Brenig B."/>
            <person name="Soares S."/>
            <person name="Ramos R."/>
            <person name="Goes-Neto A."/>
            <person name="Matiuzzi M."/>
            <person name="Azevedo V."/>
            <person name="Ristow P."/>
        </authorList>
    </citation>
    <scope>NUCLEOTIDE SEQUENCE [LARGE SCALE GENOMIC DNA]</scope>
    <source>
        <strain evidence="1 2">VSF14</strain>
    </source>
</reference>
<evidence type="ECO:0000313" key="1">
    <source>
        <dbReference type="EMBL" id="MCW7503546.1"/>
    </source>
</evidence>
<dbReference type="RefSeq" id="WP_265357508.1">
    <property type="nucleotide sequence ID" value="NZ_JAMQPR010000001.1"/>
</dbReference>
<evidence type="ECO:0000313" key="2">
    <source>
        <dbReference type="Proteomes" id="UP001208794"/>
    </source>
</evidence>
<accession>A0ABT3M582</accession>
<name>A0ABT3M582_9LEPT</name>
<protein>
    <submittedName>
        <fullName evidence="1">Uncharacterized protein</fullName>
    </submittedName>
</protein>
<proteinExistence type="predicted"/>
<dbReference type="EMBL" id="JAMQPR010000001">
    <property type="protein sequence ID" value="MCW7503546.1"/>
    <property type="molecule type" value="Genomic_DNA"/>
</dbReference>
<gene>
    <name evidence="1" type="ORF">ND855_05370</name>
</gene>
<dbReference type="Proteomes" id="UP001208794">
    <property type="component" value="Unassembled WGS sequence"/>
</dbReference>
<organism evidence="1 2">
    <name type="scientific">Leptospira paudalimensis</name>
    <dbReference type="NCBI Taxonomy" id="2950024"/>
    <lineage>
        <taxon>Bacteria</taxon>
        <taxon>Pseudomonadati</taxon>
        <taxon>Spirochaetota</taxon>
        <taxon>Spirochaetia</taxon>
        <taxon>Leptospirales</taxon>
        <taxon>Leptospiraceae</taxon>
        <taxon>Leptospira</taxon>
    </lineage>
</organism>